<keyword evidence="3 15" id="KW-0813">Transport</keyword>
<dbReference type="EC" id="1.10.3.-" evidence="15"/>
<dbReference type="PANTHER" id="PTHR22888:SF18">
    <property type="entry name" value="CYTOCHROME BO(3) UBIQUINOL OXIDASE SUBUNIT 2"/>
    <property type="match status" value="1"/>
</dbReference>
<keyword evidence="23" id="KW-1185">Reference proteome</keyword>
<evidence type="ECO:0000256" key="8">
    <source>
        <dbReference type="ARBA" id="ARBA00022729"/>
    </source>
</evidence>
<evidence type="ECO:0000256" key="5">
    <source>
        <dbReference type="ARBA" id="ARBA00022660"/>
    </source>
</evidence>
<keyword evidence="8" id="KW-0732">Signal</keyword>
<dbReference type="GO" id="GO:0005886">
    <property type="term" value="C:plasma membrane"/>
    <property type="evidence" value="ECO:0007669"/>
    <property type="project" value="UniProtKB-SubCell"/>
</dbReference>
<evidence type="ECO:0000256" key="3">
    <source>
        <dbReference type="ARBA" id="ARBA00022448"/>
    </source>
</evidence>
<comment type="cofactor">
    <cofactor evidence="17">
        <name>Cu cation</name>
        <dbReference type="ChEBI" id="CHEBI:23378"/>
    </cofactor>
    <text evidence="17">Binds a copper A center.</text>
</comment>
<dbReference type="Gene3D" id="1.10.287.90">
    <property type="match status" value="1"/>
</dbReference>
<evidence type="ECO:0000313" key="23">
    <source>
        <dbReference type="Proteomes" id="UP001151071"/>
    </source>
</evidence>
<evidence type="ECO:0000256" key="11">
    <source>
        <dbReference type="ARBA" id="ARBA00023002"/>
    </source>
</evidence>
<keyword evidence="9 15" id="KW-0249">Electron transport</keyword>
<accession>A0A9X3TT00</accession>
<comment type="similarity">
    <text evidence="2 15 16">Belongs to the cytochrome c oxidase subunit 2 family.</text>
</comment>
<comment type="catalytic activity">
    <reaction evidence="15">
        <text>2 a quinol + O2 = 2 a quinone + 2 H2O</text>
        <dbReference type="Rhea" id="RHEA:55376"/>
        <dbReference type="ChEBI" id="CHEBI:15377"/>
        <dbReference type="ChEBI" id="CHEBI:15379"/>
        <dbReference type="ChEBI" id="CHEBI:24646"/>
        <dbReference type="ChEBI" id="CHEBI:132124"/>
    </reaction>
</comment>
<dbReference type="GO" id="GO:0042773">
    <property type="term" value="P:ATP synthesis coupled electron transport"/>
    <property type="evidence" value="ECO:0007669"/>
    <property type="project" value="TreeGrafter"/>
</dbReference>
<dbReference type="GO" id="GO:0004129">
    <property type="term" value="F:cytochrome-c oxidase activity"/>
    <property type="evidence" value="ECO:0007669"/>
    <property type="project" value="UniProtKB-UniRule"/>
</dbReference>
<evidence type="ECO:0000256" key="18">
    <source>
        <dbReference type="SAM" id="MobiDB-lite"/>
    </source>
</evidence>
<comment type="function">
    <text evidence="15">Catalyzes quinol oxidation with the concomitant reduction of oxygen to water. Subunit II transfers the electrons from a quinol to the binuclear center of the catalytic subunit I.</text>
</comment>
<dbReference type="InterPro" id="IPR014222">
    <property type="entry name" value="Cyt_c_oxidase_su2"/>
</dbReference>
<evidence type="ECO:0000256" key="13">
    <source>
        <dbReference type="ARBA" id="ARBA00023136"/>
    </source>
</evidence>
<dbReference type="InterPro" id="IPR006333">
    <property type="entry name" value="Cyt_o_ubiquinol_oxidase_su2"/>
</dbReference>
<dbReference type="Pfam" id="PF00116">
    <property type="entry name" value="COX2"/>
    <property type="match status" value="1"/>
</dbReference>
<organism evidence="22 23">
    <name type="scientific">Brevibacillus thermoruber</name>
    <dbReference type="NCBI Taxonomy" id="33942"/>
    <lineage>
        <taxon>Bacteria</taxon>
        <taxon>Bacillati</taxon>
        <taxon>Bacillota</taxon>
        <taxon>Bacilli</taxon>
        <taxon>Bacillales</taxon>
        <taxon>Paenibacillaceae</taxon>
        <taxon>Brevibacillus</taxon>
    </lineage>
</organism>
<dbReference type="NCBIfam" id="TIGR02866">
    <property type="entry name" value="CoxB"/>
    <property type="match status" value="1"/>
</dbReference>
<name>A0A9X3TT00_9BACL</name>
<sequence>MGARKWLGRVQFWIMAVLASVLLSGCGSEYMVLNPKGPVAETQYNLIIISVILVSIVILPVLAITFYIVWRYRDKPGNKAPYQPEWAHNTTLEVIWWGIPVVIIAILGYFTVRDTYALVEPPNKEVKPITVQVTSLDWKWMFTYPEQNIATVNYVHIPVGVPVQFELTAEAPMNSFWVPQLAGQTYTMPGMAMGLWLQADEPGEYFGTGANFTGKGFAHMQFKVIAEPQEEFDKWVQQVKNTAPGMTRQDYENLVKPGLSDRLTYSSFPPGLFEEIVKKYGHAHGNHPGGMNHYKNNLKNNDDQHDEGHQGGGQQDAGQHGSHGGNDAQASHQHDMSGTNH</sequence>
<dbReference type="Pfam" id="PF02790">
    <property type="entry name" value="COX2_TM"/>
    <property type="match status" value="1"/>
</dbReference>
<feature type="transmembrane region" description="Helical" evidence="19">
    <location>
        <begin position="12"/>
        <end position="32"/>
    </location>
</feature>
<evidence type="ECO:0000256" key="16">
    <source>
        <dbReference type="RuleBase" id="RU000456"/>
    </source>
</evidence>
<dbReference type="PROSITE" id="PS51257">
    <property type="entry name" value="PROKAR_LIPOPROTEIN"/>
    <property type="match status" value="1"/>
</dbReference>
<protein>
    <recommendedName>
        <fullName evidence="15">Quinol oxidase subunit 2</fullName>
        <ecNumber evidence="15">1.10.3.-</ecNumber>
    </recommendedName>
</protein>
<dbReference type="AlphaFoldDB" id="A0A9X3TT00"/>
<dbReference type="PANTHER" id="PTHR22888">
    <property type="entry name" value="CYTOCHROME C OXIDASE, SUBUNIT II"/>
    <property type="match status" value="1"/>
</dbReference>
<keyword evidence="7 17" id="KW-0479">Metal-binding</keyword>
<gene>
    <name evidence="22" type="primary">coxB</name>
    <name evidence="22" type="ORF">O3V59_18420</name>
</gene>
<evidence type="ECO:0000256" key="15">
    <source>
        <dbReference type="PIRNR" id="PIRNR000292"/>
    </source>
</evidence>
<evidence type="ECO:0000256" key="14">
    <source>
        <dbReference type="ARBA" id="ARBA00024688"/>
    </source>
</evidence>
<evidence type="ECO:0000256" key="6">
    <source>
        <dbReference type="ARBA" id="ARBA00022692"/>
    </source>
</evidence>
<evidence type="ECO:0000256" key="4">
    <source>
        <dbReference type="ARBA" id="ARBA00022475"/>
    </source>
</evidence>
<dbReference type="PIRSF" id="PIRSF000292">
    <property type="entry name" value="Ubi_od_II"/>
    <property type="match status" value="1"/>
</dbReference>
<keyword evidence="5 15" id="KW-0679">Respiratory chain</keyword>
<evidence type="ECO:0000256" key="1">
    <source>
        <dbReference type="ARBA" id="ARBA00004651"/>
    </source>
</evidence>
<evidence type="ECO:0000256" key="19">
    <source>
        <dbReference type="SAM" id="Phobius"/>
    </source>
</evidence>
<dbReference type="InterPro" id="IPR036257">
    <property type="entry name" value="Cyt_c_oxidase_su2_TM_sf"/>
</dbReference>
<evidence type="ECO:0000259" key="20">
    <source>
        <dbReference type="PROSITE" id="PS50857"/>
    </source>
</evidence>
<evidence type="ECO:0000256" key="9">
    <source>
        <dbReference type="ARBA" id="ARBA00022982"/>
    </source>
</evidence>
<dbReference type="EMBL" id="JAPYYP010000030">
    <property type="protein sequence ID" value="MDA5110339.1"/>
    <property type="molecule type" value="Genomic_DNA"/>
</dbReference>
<reference evidence="22" key="1">
    <citation type="submission" date="2022-12" db="EMBL/GenBank/DDBJ databases">
        <title>Draft genome sequence of the thermophilic strain Brevibacillus thermoruber HT42, isolated from Los Humeros, Puebla, Mexico, with biotechnological potential.</title>
        <authorList>
            <person name="Lara Sanchez J."/>
            <person name="Solis Palacios R."/>
            <person name="Bustos Baena A.S."/>
            <person name="Ruz Baez A.E."/>
            <person name="Espinosa Luna G."/>
            <person name="Oliart Ros R.M."/>
        </authorList>
    </citation>
    <scope>NUCLEOTIDE SEQUENCE</scope>
    <source>
        <strain evidence="22">HT42</strain>
    </source>
</reference>
<feature type="domain" description="Cytochrome oxidase subunit II transmembrane region profile" evidence="21">
    <location>
        <begin position="24"/>
        <end position="122"/>
    </location>
</feature>
<comment type="subcellular location">
    <subcellularLocation>
        <location evidence="1 16">Cell membrane</location>
        <topology evidence="1 16">Multi-pass membrane protein</topology>
    </subcellularLocation>
</comment>
<dbReference type="GO" id="GO:0009486">
    <property type="term" value="F:cytochrome bo3 ubiquinol oxidase activity"/>
    <property type="evidence" value="ECO:0007669"/>
    <property type="project" value="InterPro"/>
</dbReference>
<keyword evidence="6 16" id="KW-0812">Transmembrane</keyword>
<evidence type="ECO:0000313" key="22">
    <source>
        <dbReference type="EMBL" id="MDA5110339.1"/>
    </source>
</evidence>
<keyword evidence="13 15" id="KW-0472">Membrane</keyword>
<dbReference type="SUPFAM" id="SSF81464">
    <property type="entry name" value="Cytochrome c oxidase subunit II-like, transmembrane region"/>
    <property type="match status" value="1"/>
</dbReference>
<comment type="catalytic activity">
    <reaction evidence="17">
        <text>4 Fe(II)-[cytochrome c] + O2 + 8 H(+)(in) = 4 Fe(III)-[cytochrome c] + 2 H2O + 4 H(+)(out)</text>
        <dbReference type="Rhea" id="RHEA:11436"/>
        <dbReference type="Rhea" id="RHEA-COMP:10350"/>
        <dbReference type="Rhea" id="RHEA-COMP:14399"/>
        <dbReference type="ChEBI" id="CHEBI:15377"/>
        <dbReference type="ChEBI" id="CHEBI:15378"/>
        <dbReference type="ChEBI" id="CHEBI:15379"/>
        <dbReference type="ChEBI" id="CHEBI:29033"/>
        <dbReference type="ChEBI" id="CHEBI:29034"/>
        <dbReference type="EC" id="7.1.1.9"/>
    </reaction>
</comment>
<evidence type="ECO:0000256" key="10">
    <source>
        <dbReference type="ARBA" id="ARBA00022989"/>
    </source>
</evidence>
<dbReference type="InterPro" id="IPR002429">
    <property type="entry name" value="CcO_II-like_C"/>
</dbReference>
<feature type="domain" description="Cytochrome oxidase subunit II copper A binding" evidence="20">
    <location>
        <begin position="126"/>
        <end position="238"/>
    </location>
</feature>
<dbReference type="Proteomes" id="UP001151071">
    <property type="component" value="Unassembled WGS sequence"/>
</dbReference>
<dbReference type="GO" id="GO:0016682">
    <property type="term" value="F:oxidoreductase activity, acting on diphenols and related substances as donors, oxygen as acceptor"/>
    <property type="evidence" value="ECO:0007669"/>
    <property type="project" value="InterPro"/>
</dbReference>
<dbReference type="CDD" id="cd04212">
    <property type="entry name" value="CuRO_UO_II"/>
    <property type="match status" value="1"/>
</dbReference>
<dbReference type="PROSITE" id="PS50857">
    <property type="entry name" value="COX2_CUA"/>
    <property type="match status" value="1"/>
</dbReference>
<keyword evidence="11 15" id="KW-0560">Oxidoreductase</keyword>
<evidence type="ECO:0000256" key="7">
    <source>
        <dbReference type="ARBA" id="ARBA00022723"/>
    </source>
</evidence>
<dbReference type="SUPFAM" id="SSF49503">
    <property type="entry name" value="Cupredoxins"/>
    <property type="match status" value="1"/>
</dbReference>
<dbReference type="InterPro" id="IPR011759">
    <property type="entry name" value="Cyt_c_oxidase_su2_TM_dom"/>
</dbReference>
<feature type="transmembrane region" description="Helical" evidence="19">
    <location>
        <begin position="44"/>
        <end position="70"/>
    </location>
</feature>
<keyword evidence="4 15" id="KW-1003">Cell membrane</keyword>
<dbReference type="Gene3D" id="2.60.40.420">
    <property type="entry name" value="Cupredoxins - blue copper proteins"/>
    <property type="match status" value="1"/>
</dbReference>
<feature type="compositionally biased region" description="Basic and acidic residues" evidence="18">
    <location>
        <begin position="300"/>
        <end position="309"/>
    </location>
</feature>
<evidence type="ECO:0000256" key="2">
    <source>
        <dbReference type="ARBA" id="ARBA00007866"/>
    </source>
</evidence>
<keyword evidence="10 19" id="KW-1133">Transmembrane helix</keyword>
<feature type="region of interest" description="Disordered" evidence="18">
    <location>
        <begin position="284"/>
        <end position="341"/>
    </location>
</feature>
<comment type="function">
    <text evidence="14 17">Subunits I and II form the functional core of the enzyme complex. Electrons originating in cytochrome c are transferred via heme a and Cu(A) to the binuclear center formed by heme a3 and Cu(B).</text>
</comment>
<dbReference type="PROSITE" id="PS50999">
    <property type="entry name" value="COX2_TM"/>
    <property type="match status" value="1"/>
</dbReference>
<dbReference type="GO" id="GO:0005507">
    <property type="term" value="F:copper ion binding"/>
    <property type="evidence" value="ECO:0007669"/>
    <property type="project" value="InterPro"/>
</dbReference>
<comment type="caution">
    <text evidence="22">The sequence shown here is derived from an EMBL/GenBank/DDBJ whole genome shotgun (WGS) entry which is preliminary data.</text>
</comment>
<keyword evidence="12 17" id="KW-0186">Copper</keyword>
<dbReference type="InterPro" id="IPR008972">
    <property type="entry name" value="Cupredoxin"/>
</dbReference>
<evidence type="ECO:0000256" key="12">
    <source>
        <dbReference type="ARBA" id="ARBA00023008"/>
    </source>
</evidence>
<dbReference type="RefSeq" id="WP_083989885.1">
    <property type="nucleotide sequence ID" value="NZ_JAPYYP010000030.1"/>
</dbReference>
<feature type="transmembrane region" description="Helical" evidence="19">
    <location>
        <begin position="91"/>
        <end position="112"/>
    </location>
</feature>
<dbReference type="InterPro" id="IPR034227">
    <property type="entry name" value="CuRO_UO_II"/>
</dbReference>
<evidence type="ECO:0000259" key="21">
    <source>
        <dbReference type="PROSITE" id="PS50999"/>
    </source>
</evidence>
<feature type="compositionally biased region" description="Polar residues" evidence="18">
    <location>
        <begin position="328"/>
        <end position="341"/>
    </location>
</feature>
<dbReference type="InterPro" id="IPR045187">
    <property type="entry name" value="CcO_II"/>
</dbReference>
<proteinExistence type="inferred from homology"/>
<evidence type="ECO:0000256" key="17">
    <source>
        <dbReference type="RuleBase" id="RU004024"/>
    </source>
</evidence>